<comment type="subcellular location">
    <subcellularLocation>
        <location evidence="2">Nucleus</location>
    </subcellularLocation>
</comment>
<keyword evidence="6" id="KW-0378">Hydrolase</keyword>
<comment type="cofactor">
    <cofactor evidence="1">
        <name>a divalent metal cation</name>
        <dbReference type="ChEBI" id="CHEBI:60240"/>
    </cofactor>
</comment>
<comment type="caution">
    <text evidence="9">The sequence shown here is derived from an EMBL/GenBank/DDBJ whole genome shotgun (WGS) entry which is preliminary data.</text>
</comment>
<keyword evidence="10" id="KW-1185">Reference proteome</keyword>
<dbReference type="GO" id="GO:0005634">
    <property type="term" value="C:nucleus"/>
    <property type="evidence" value="ECO:0007669"/>
    <property type="project" value="UniProtKB-SubCell"/>
</dbReference>
<dbReference type="InterPro" id="IPR045249">
    <property type="entry name" value="HARBI1-like"/>
</dbReference>
<evidence type="ECO:0000256" key="3">
    <source>
        <dbReference type="ARBA" id="ARBA00006958"/>
    </source>
</evidence>
<dbReference type="Pfam" id="PF13359">
    <property type="entry name" value="DDE_Tnp_4"/>
    <property type="match status" value="2"/>
</dbReference>
<reference evidence="9" key="2">
    <citation type="submission" date="2017-10" db="EMBL/GenBank/DDBJ databases">
        <title>Ladona fulva Genome sequencing and assembly.</title>
        <authorList>
            <person name="Murali S."/>
            <person name="Richards S."/>
            <person name="Bandaranaike D."/>
            <person name="Bellair M."/>
            <person name="Blankenburg K."/>
            <person name="Chao H."/>
            <person name="Dinh H."/>
            <person name="Doddapaneni H."/>
            <person name="Dugan-Rocha S."/>
            <person name="Elkadiri S."/>
            <person name="Gnanaolivu R."/>
            <person name="Hernandez B."/>
            <person name="Skinner E."/>
            <person name="Javaid M."/>
            <person name="Lee S."/>
            <person name="Li M."/>
            <person name="Ming W."/>
            <person name="Munidasa M."/>
            <person name="Muniz J."/>
            <person name="Nguyen L."/>
            <person name="Hughes D."/>
            <person name="Osuji N."/>
            <person name="Pu L.-L."/>
            <person name="Puazo M."/>
            <person name="Qu C."/>
            <person name="Quiroz J."/>
            <person name="Raj R."/>
            <person name="Weissenberger G."/>
            <person name="Xin Y."/>
            <person name="Zou X."/>
            <person name="Han Y."/>
            <person name="Worley K."/>
            <person name="Muzny D."/>
            <person name="Gibbs R."/>
        </authorList>
    </citation>
    <scope>NUCLEOTIDE SEQUENCE</scope>
    <source>
        <strain evidence="9">Sampled in the wild</strain>
    </source>
</reference>
<reference evidence="9" key="1">
    <citation type="submission" date="2013-04" db="EMBL/GenBank/DDBJ databases">
        <authorList>
            <person name="Qu J."/>
            <person name="Murali S.C."/>
            <person name="Bandaranaike D."/>
            <person name="Bellair M."/>
            <person name="Blankenburg K."/>
            <person name="Chao H."/>
            <person name="Dinh H."/>
            <person name="Doddapaneni H."/>
            <person name="Downs B."/>
            <person name="Dugan-Rocha S."/>
            <person name="Elkadiri S."/>
            <person name="Gnanaolivu R.D."/>
            <person name="Hernandez B."/>
            <person name="Javaid M."/>
            <person name="Jayaseelan J.C."/>
            <person name="Lee S."/>
            <person name="Li M."/>
            <person name="Ming W."/>
            <person name="Munidasa M."/>
            <person name="Muniz J."/>
            <person name="Nguyen L."/>
            <person name="Ongeri F."/>
            <person name="Osuji N."/>
            <person name="Pu L.-L."/>
            <person name="Puazo M."/>
            <person name="Qu C."/>
            <person name="Quiroz J."/>
            <person name="Raj R."/>
            <person name="Weissenberger G."/>
            <person name="Xin Y."/>
            <person name="Zou X."/>
            <person name="Han Y."/>
            <person name="Richards S."/>
            <person name="Worley K."/>
            <person name="Muzny D."/>
            <person name="Gibbs R."/>
        </authorList>
    </citation>
    <scope>NUCLEOTIDE SEQUENCE</scope>
    <source>
        <strain evidence="9">Sampled in the wild</strain>
    </source>
</reference>
<feature type="domain" description="DDE Tnp4" evidence="8">
    <location>
        <begin position="169"/>
        <end position="301"/>
    </location>
</feature>
<accession>A0A8K0P332</accession>
<gene>
    <name evidence="9" type="ORF">J437_LFUL007173</name>
</gene>
<proteinExistence type="inferred from homology"/>
<evidence type="ECO:0000256" key="4">
    <source>
        <dbReference type="ARBA" id="ARBA00022722"/>
    </source>
</evidence>
<evidence type="ECO:0000256" key="2">
    <source>
        <dbReference type="ARBA" id="ARBA00004123"/>
    </source>
</evidence>
<evidence type="ECO:0000259" key="8">
    <source>
        <dbReference type="Pfam" id="PF13359"/>
    </source>
</evidence>
<dbReference type="GO" id="GO:0016787">
    <property type="term" value="F:hydrolase activity"/>
    <property type="evidence" value="ECO:0007669"/>
    <property type="project" value="UniProtKB-KW"/>
</dbReference>
<dbReference type="InterPro" id="IPR027806">
    <property type="entry name" value="HARBI1_dom"/>
</dbReference>
<dbReference type="OrthoDB" id="6617202at2759"/>
<evidence type="ECO:0000256" key="5">
    <source>
        <dbReference type="ARBA" id="ARBA00022723"/>
    </source>
</evidence>
<keyword evidence="4" id="KW-0540">Nuclease</keyword>
<evidence type="ECO:0000256" key="6">
    <source>
        <dbReference type="ARBA" id="ARBA00022801"/>
    </source>
</evidence>
<keyword evidence="7" id="KW-0539">Nucleus</keyword>
<dbReference type="PANTHER" id="PTHR22930">
    <property type="match status" value="1"/>
</dbReference>
<dbReference type="EMBL" id="KZ308419">
    <property type="protein sequence ID" value="KAG8229249.1"/>
    <property type="molecule type" value="Genomic_DNA"/>
</dbReference>
<dbReference type="GO" id="GO:0046872">
    <property type="term" value="F:metal ion binding"/>
    <property type="evidence" value="ECO:0007669"/>
    <property type="project" value="UniProtKB-KW"/>
</dbReference>
<organism evidence="9 10">
    <name type="scientific">Ladona fulva</name>
    <name type="common">Scarce chaser dragonfly</name>
    <name type="synonym">Libellula fulva</name>
    <dbReference type="NCBI Taxonomy" id="123851"/>
    <lineage>
        <taxon>Eukaryota</taxon>
        <taxon>Metazoa</taxon>
        <taxon>Ecdysozoa</taxon>
        <taxon>Arthropoda</taxon>
        <taxon>Hexapoda</taxon>
        <taxon>Insecta</taxon>
        <taxon>Pterygota</taxon>
        <taxon>Palaeoptera</taxon>
        <taxon>Odonata</taxon>
        <taxon>Epiprocta</taxon>
        <taxon>Anisoptera</taxon>
        <taxon>Libelluloidea</taxon>
        <taxon>Libellulidae</taxon>
        <taxon>Ladona</taxon>
    </lineage>
</organism>
<dbReference type="Proteomes" id="UP000792457">
    <property type="component" value="Unassembled WGS sequence"/>
</dbReference>
<dbReference type="PANTHER" id="PTHR22930:SF269">
    <property type="entry name" value="NUCLEASE HARBI1-LIKE PROTEIN"/>
    <property type="match status" value="1"/>
</dbReference>
<evidence type="ECO:0000256" key="7">
    <source>
        <dbReference type="ARBA" id="ARBA00023242"/>
    </source>
</evidence>
<name>A0A8K0P332_LADFU</name>
<sequence length="379" mass="43155">MSCEVIAGLCAANLYFLLRSQRKEEKKRKRWWMRKALLESTSYGDRLMSELKLEDGAGFRNFTRMSPNDFETLLLMIGGKIPRKNTTLRQSIPPSIRLAVTLRFLASGDSYTSLIISKQSISEIVPEVCQAIIASLKQYVKMPKTSNQWKKIAHNFLNRWNFPHCIGSIDGKHIHIIAPECSGSLYFNYKGTHSIVLMAVADSNYNVIYADVGCQGRISDGGVFQHTSLYKQIQRRTLQLPDAEALPSREKLIPFVFVADDAFALSENIMKPYPGHKPGSSSPERVFNYRLSRARRIIENVSLEKSFLWNTIADEFWVRWQFPNCIGASDGKHIAIQAPKSSRSLYWNYKKTYSIVLLALVDPCYNFIMVDVGGYGKKL</sequence>
<dbReference type="AlphaFoldDB" id="A0A8K0P332"/>
<evidence type="ECO:0000313" key="9">
    <source>
        <dbReference type="EMBL" id="KAG8229249.1"/>
    </source>
</evidence>
<evidence type="ECO:0000256" key="1">
    <source>
        <dbReference type="ARBA" id="ARBA00001968"/>
    </source>
</evidence>
<keyword evidence="5" id="KW-0479">Metal-binding</keyword>
<comment type="similarity">
    <text evidence="3">Belongs to the HARBI1 family.</text>
</comment>
<dbReference type="GO" id="GO:0004518">
    <property type="term" value="F:nuclease activity"/>
    <property type="evidence" value="ECO:0007669"/>
    <property type="project" value="UniProtKB-KW"/>
</dbReference>
<evidence type="ECO:0000313" key="10">
    <source>
        <dbReference type="Proteomes" id="UP000792457"/>
    </source>
</evidence>
<feature type="domain" description="DDE Tnp4" evidence="8">
    <location>
        <begin position="330"/>
        <end position="376"/>
    </location>
</feature>
<protein>
    <recommendedName>
        <fullName evidence="8">DDE Tnp4 domain-containing protein</fullName>
    </recommendedName>
</protein>